<reference evidence="9 10" key="1">
    <citation type="submission" date="2013-07" db="EMBL/GenBank/DDBJ databases">
        <authorList>
            <consortium name="DOE Joint Genome Institute"/>
            <person name="Eisen J."/>
            <person name="Huntemann M."/>
            <person name="Han J."/>
            <person name="Chen A."/>
            <person name="Kyrpides N."/>
            <person name="Mavromatis K."/>
            <person name="Markowitz V."/>
            <person name="Palaniappan K."/>
            <person name="Ivanova N."/>
            <person name="Schaumberg A."/>
            <person name="Pati A."/>
            <person name="Liolios K."/>
            <person name="Nordberg H.P."/>
            <person name="Cantor M.N."/>
            <person name="Hua S.X."/>
            <person name="Woyke T."/>
        </authorList>
    </citation>
    <scope>NUCLEOTIDE SEQUENCE [LARGE SCALE GENOMIC DNA]</scope>
    <source>
        <strain evidence="9 10">DSM 44712</strain>
    </source>
</reference>
<keyword evidence="10" id="KW-1185">Reference proteome</keyword>
<evidence type="ECO:0000313" key="9">
    <source>
        <dbReference type="EMBL" id="EXG81485.1"/>
    </source>
</evidence>
<accession>A0A010YMN3</accession>
<evidence type="ECO:0000256" key="4">
    <source>
        <dbReference type="ARBA" id="ARBA00022692"/>
    </source>
</evidence>
<evidence type="ECO:0000256" key="6">
    <source>
        <dbReference type="ARBA" id="ARBA00023136"/>
    </source>
</evidence>
<dbReference type="OrthoDB" id="162303at2"/>
<evidence type="ECO:0000256" key="1">
    <source>
        <dbReference type="ARBA" id="ARBA00004651"/>
    </source>
</evidence>
<comment type="similarity">
    <text evidence="2">Belongs to the DedA family.</text>
</comment>
<sequence>MHLELLTSPVVYPLVFVLTLLDGFAPVVPSESAVIAASSFAVSGRPVLLVVVLVAAVGAFVGDHIAYGIGRLLLGRGTTAAGGGRPRRLGRLGRWLASLAERAAGSLGSGAGVVILTGRFIPCGRLAVTLACGAGRYPLRRFSAWTALATAAWATVTALLGYVGGVAFAQTPWLGMIAGLSLGLVVSGVLAAVSRRRRTGGRTAVISSSAVRTAADRCLRCP</sequence>
<organism evidence="9 10">
    <name type="scientific">Cryptosporangium arvum DSM 44712</name>
    <dbReference type="NCBI Taxonomy" id="927661"/>
    <lineage>
        <taxon>Bacteria</taxon>
        <taxon>Bacillati</taxon>
        <taxon>Actinomycetota</taxon>
        <taxon>Actinomycetes</taxon>
        <taxon>Cryptosporangiales</taxon>
        <taxon>Cryptosporangiaceae</taxon>
        <taxon>Cryptosporangium</taxon>
    </lineage>
</organism>
<keyword evidence="6 7" id="KW-0472">Membrane</keyword>
<evidence type="ECO:0000256" key="7">
    <source>
        <dbReference type="SAM" id="Phobius"/>
    </source>
</evidence>
<dbReference type="GO" id="GO:0005886">
    <property type="term" value="C:plasma membrane"/>
    <property type="evidence" value="ECO:0007669"/>
    <property type="project" value="UniProtKB-SubCell"/>
</dbReference>
<keyword evidence="5 7" id="KW-1133">Transmembrane helix</keyword>
<feature type="transmembrane region" description="Helical" evidence="7">
    <location>
        <begin position="12"/>
        <end position="35"/>
    </location>
</feature>
<keyword evidence="4 7" id="KW-0812">Transmembrane</keyword>
<evidence type="ECO:0000256" key="2">
    <source>
        <dbReference type="ARBA" id="ARBA00010792"/>
    </source>
</evidence>
<dbReference type="RefSeq" id="WP_035850819.1">
    <property type="nucleotide sequence ID" value="NZ_KK073874.1"/>
</dbReference>
<evidence type="ECO:0000259" key="8">
    <source>
        <dbReference type="Pfam" id="PF09335"/>
    </source>
</evidence>
<name>A0A010YMN3_9ACTN</name>
<evidence type="ECO:0000313" key="10">
    <source>
        <dbReference type="Proteomes" id="UP000021053"/>
    </source>
</evidence>
<feature type="domain" description="VTT" evidence="8">
    <location>
        <begin position="28"/>
        <end position="162"/>
    </location>
</feature>
<dbReference type="InterPro" id="IPR051311">
    <property type="entry name" value="DedA_domain"/>
</dbReference>
<gene>
    <name evidence="9" type="ORF">CryarDRAFT_2600</name>
</gene>
<keyword evidence="3" id="KW-1003">Cell membrane</keyword>
<evidence type="ECO:0000256" key="3">
    <source>
        <dbReference type="ARBA" id="ARBA00022475"/>
    </source>
</evidence>
<dbReference type="PANTHER" id="PTHR42709:SF6">
    <property type="entry name" value="UNDECAPRENYL PHOSPHATE TRANSPORTER A"/>
    <property type="match status" value="1"/>
</dbReference>
<dbReference type="AlphaFoldDB" id="A0A010YMN3"/>
<dbReference type="Proteomes" id="UP000021053">
    <property type="component" value="Unassembled WGS sequence"/>
</dbReference>
<protein>
    <submittedName>
        <fullName evidence="9">Putative membrane-associated protein</fullName>
    </submittedName>
</protein>
<dbReference type="InterPro" id="IPR032816">
    <property type="entry name" value="VTT_dom"/>
</dbReference>
<dbReference type="PANTHER" id="PTHR42709">
    <property type="entry name" value="ALKALINE PHOSPHATASE LIKE PROTEIN"/>
    <property type="match status" value="1"/>
</dbReference>
<feature type="transmembrane region" description="Helical" evidence="7">
    <location>
        <begin position="142"/>
        <end position="167"/>
    </location>
</feature>
<feature type="transmembrane region" description="Helical" evidence="7">
    <location>
        <begin position="173"/>
        <end position="193"/>
    </location>
</feature>
<comment type="caution">
    <text evidence="9">The sequence shown here is derived from an EMBL/GenBank/DDBJ whole genome shotgun (WGS) entry which is preliminary data.</text>
</comment>
<proteinExistence type="inferred from homology"/>
<feature type="transmembrane region" description="Helical" evidence="7">
    <location>
        <begin position="47"/>
        <end position="69"/>
    </location>
</feature>
<dbReference type="Pfam" id="PF09335">
    <property type="entry name" value="VTT_dom"/>
    <property type="match status" value="1"/>
</dbReference>
<dbReference type="HOGENOM" id="CLU_044208_2_2_11"/>
<evidence type="ECO:0000256" key="5">
    <source>
        <dbReference type="ARBA" id="ARBA00022989"/>
    </source>
</evidence>
<comment type="subcellular location">
    <subcellularLocation>
        <location evidence="1">Cell membrane</location>
        <topology evidence="1">Multi-pass membrane protein</topology>
    </subcellularLocation>
</comment>
<dbReference type="EMBL" id="JFBT01000001">
    <property type="protein sequence ID" value="EXG81485.1"/>
    <property type="molecule type" value="Genomic_DNA"/>
</dbReference>